<feature type="compositionally biased region" description="Polar residues" evidence="1">
    <location>
        <begin position="1"/>
        <end position="15"/>
    </location>
</feature>
<dbReference type="Pfam" id="PF00535">
    <property type="entry name" value="Glycos_transf_2"/>
    <property type="match status" value="1"/>
</dbReference>
<dbReference type="PANTHER" id="PTHR22916">
    <property type="entry name" value="GLYCOSYLTRANSFERASE"/>
    <property type="match status" value="1"/>
</dbReference>
<gene>
    <name evidence="3" type="ORF">P8935_14280</name>
</gene>
<keyword evidence="3" id="KW-0808">Transferase</keyword>
<feature type="domain" description="Glycosyltransferase 2-like" evidence="2">
    <location>
        <begin position="27"/>
        <end position="177"/>
    </location>
</feature>
<dbReference type="InterPro" id="IPR001173">
    <property type="entry name" value="Glyco_trans_2-like"/>
</dbReference>
<sequence length="260" mass="29671">MANTDLESQELKSLSGNGGKKQQPLISVIMPVRNRVEHLETALLSVLSQKQGIAELIVIDGASTDGTVDIIRKYSDRLAYWLSEADHGIYDAMNKGLKQARGKYLYFLGSDDILTVRLDELESVLCDPSTVYYGDYRTEAGPVRNGHYNSWRLAHWTINHQSVFYPVKAFENGGYSLKYKILADYEFNLRCFGNQRLRFRYIPYEIAFFSGQGLSSQVADPAFLADRLSLIRQYLPFHAFLYISVRSFIGRLRRSMIKPA</sequence>
<dbReference type="CDD" id="cd06433">
    <property type="entry name" value="GT_2_WfgS_like"/>
    <property type="match status" value="1"/>
</dbReference>
<dbReference type="InterPro" id="IPR029044">
    <property type="entry name" value="Nucleotide-diphossugar_trans"/>
</dbReference>
<dbReference type="SUPFAM" id="SSF53448">
    <property type="entry name" value="Nucleotide-diphospho-sugar transferases"/>
    <property type="match status" value="1"/>
</dbReference>
<dbReference type="PANTHER" id="PTHR22916:SF3">
    <property type="entry name" value="UDP-GLCNAC:BETAGAL BETA-1,3-N-ACETYLGLUCOSAMINYLTRANSFERASE-LIKE PROTEIN 1"/>
    <property type="match status" value="1"/>
</dbReference>
<protein>
    <submittedName>
        <fullName evidence="3">Glycosyltransferase family 2 protein</fullName>
        <ecNumber evidence="3">2.4.-.-</ecNumber>
    </submittedName>
</protein>
<dbReference type="RefSeq" id="WP_348260969.1">
    <property type="nucleotide sequence ID" value="NZ_CP121196.1"/>
</dbReference>
<dbReference type="EMBL" id="CP121196">
    <property type="protein sequence ID" value="XBH15738.1"/>
    <property type="molecule type" value="Genomic_DNA"/>
</dbReference>
<name>A0AAU7DEQ2_9BACT</name>
<organism evidence="3">
    <name type="scientific">Telmatobacter sp. DSM 110680</name>
    <dbReference type="NCBI Taxonomy" id="3036704"/>
    <lineage>
        <taxon>Bacteria</taxon>
        <taxon>Pseudomonadati</taxon>
        <taxon>Acidobacteriota</taxon>
        <taxon>Terriglobia</taxon>
        <taxon>Terriglobales</taxon>
        <taxon>Acidobacteriaceae</taxon>
        <taxon>Telmatobacter</taxon>
    </lineage>
</organism>
<evidence type="ECO:0000259" key="2">
    <source>
        <dbReference type="Pfam" id="PF00535"/>
    </source>
</evidence>
<evidence type="ECO:0000313" key="3">
    <source>
        <dbReference type="EMBL" id="XBH15738.1"/>
    </source>
</evidence>
<accession>A0AAU7DEQ2</accession>
<dbReference type="AlphaFoldDB" id="A0AAU7DEQ2"/>
<dbReference type="GO" id="GO:0016758">
    <property type="term" value="F:hexosyltransferase activity"/>
    <property type="evidence" value="ECO:0007669"/>
    <property type="project" value="UniProtKB-ARBA"/>
</dbReference>
<proteinExistence type="predicted"/>
<evidence type="ECO:0000256" key="1">
    <source>
        <dbReference type="SAM" id="MobiDB-lite"/>
    </source>
</evidence>
<keyword evidence="3" id="KW-0328">Glycosyltransferase</keyword>
<feature type="region of interest" description="Disordered" evidence="1">
    <location>
        <begin position="1"/>
        <end position="22"/>
    </location>
</feature>
<dbReference type="EC" id="2.4.-.-" evidence="3"/>
<dbReference type="Gene3D" id="3.90.550.10">
    <property type="entry name" value="Spore Coat Polysaccharide Biosynthesis Protein SpsA, Chain A"/>
    <property type="match status" value="1"/>
</dbReference>
<reference evidence="3" key="1">
    <citation type="submission" date="2023-03" db="EMBL/GenBank/DDBJ databases">
        <title>Edaphobacter sp.</title>
        <authorList>
            <person name="Huber K.J."/>
            <person name="Papendorf J."/>
            <person name="Pilke C."/>
            <person name="Bunk B."/>
            <person name="Sproeer C."/>
            <person name="Pester M."/>
        </authorList>
    </citation>
    <scope>NUCLEOTIDE SEQUENCE</scope>
    <source>
        <strain evidence="3">DSM 110680</strain>
    </source>
</reference>